<gene>
    <name evidence="2" type="ORF">E2562_025529</name>
</gene>
<proteinExistence type="predicted"/>
<dbReference type="Proteomes" id="UP000479710">
    <property type="component" value="Unassembled WGS sequence"/>
</dbReference>
<reference evidence="2 3" key="1">
    <citation type="submission" date="2019-11" db="EMBL/GenBank/DDBJ databases">
        <title>Whole genome sequence of Oryza granulata.</title>
        <authorList>
            <person name="Li W."/>
        </authorList>
    </citation>
    <scope>NUCLEOTIDE SEQUENCE [LARGE SCALE GENOMIC DNA]</scope>
    <source>
        <strain evidence="3">cv. Menghai</strain>
        <tissue evidence="2">Leaf</tissue>
    </source>
</reference>
<dbReference type="OrthoDB" id="674948at2759"/>
<evidence type="ECO:0008006" key="4">
    <source>
        <dbReference type="Google" id="ProtNLM"/>
    </source>
</evidence>
<comment type="caution">
    <text evidence="2">The sequence shown here is derived from an EMBL/GenBank/DDBJ whole genome shotgun (WGS) entry which is preliminary data.</text>
</comment>
<evidence type="ECO:0000256" key="1">
    <source>
        <dbReference type="SAM" id="MobiDB-lite"/>
    </source>
</evidence>
<feature type="region of interest" description="Disordered" evidence="1">
    <location>
        <begin position="55"/>
        <end position="76"/>
    </location>
</feature>
<protein>
    <recommendedName>
        <fullName evidence="4">DUF834 domain-containing protein</fullName>
    </recommendedName>
</protein>
<sequence>MEASMGLVAGSHNHNELVVIWRESGGGSAGGRRMGGAVAEVRVEHVLPLLVASGTGKEACGERGQHDSQVQPAVDD</sequence>
<evidence type="ECO:0000313" key="3">
    <source>
        <dbReference type="Proteomes" id="UP000479710"/>
    </source>
</evidence>
<feature type="compositionally biased region" description="Polar residues" evidence="1">
    <location>
        <begin position="67"/>
        <end position="76"/>
    </location>
</feature>
<accession>A0A6G1FC94</accession>
<dbReference type="AlphaFoldDB" id="A0A6G1FC94"/>
<name>A0A6G1FC94_9ORYZ</name>
<evidence type="ECO:0000313" key="2">
    <source>
        <dbReference type="EMBL" id="KAF0934445.1"/>
    </source>
</evidence>
<organism evidence="2 3">
    <name type="scientific">Oryza meyeriana var. granulata</name>
    <dbReference type="NCBI Taxonomy" id="110450"/>
    <lineage>
        <taxon>Eukaryota</taxon>
        <taxon>Viridiplantae</taxon>
        <taxon>Streptophyta</taxon>
        <taxon>Embryophyta</taxon>
        <taxon>Tracheophyta</taxon>
        <taxon>Spermatophyta</taxon>
        <taxon>Magnoliopsida</taxon>
        <taxon>Liliopsida</taxon>
        <taxon>Poales</taxon>
        <taxon>Poaceae</taxon>
        <taxon>BOP clade</taxon>
        <taxon>Oryzoideae</taxon>
        <taxon>Oryzeae</taxon>
        <taxon>Oryzinae</taxon>
        <taxon>Oryza</taxon>
        <taxon>Oryza meyeriana</taxon>
    </lineage>
</organism>
<keyword evidence="3" id="KW-1185">Reference proteome</keyword>
<dbReference type="EMBL" id="SPHZ02000001">
    <property type="protein sequence ID" value="KAF0934445.1"/>
    <property type="molecule type" value="Genomic_DNA"/>
</dbReference>